<sequence length="102" mass="12335">MDYNNNYTGESYYSINKKNSYVCFDFKNHQISLINYSLKTSDDILSPFHLRSWKIEGSNDRRKWKKLDSHSNDKTFSFPNQIHTFEIKDGNRPKSRFRFIRL</sequence>
<dbReference type="Gene3D" id="2.60.120.260">
    <property type="entry name" value="Galactose-binding domain-like"/>
    <property type="match status" value="1"/>
</dbReference>
<dbReference type="Proteomes" id="UP000179807">
    <property type="component" value="Unassembled WGS sequence"/>
</dbReference>
<dbReference type="InterPro" id="IPR008979">
    <property type="entry name" value="Galactose-bd-like_sf"/>
</dbReference>
<dbReference type="VEuPathDB" id="TrichDB:TRFO_33950"/>
<evidence type="ECO:0008006" key="3">
    <source>
        <dbReference type="Google" id="ProtNLM"/>
    </source>
</evidence>
<protein>
    <recommendedName>
        <fullName evidence="3">F5/8 type C domain-containing protein</fullName>
    </recommendedName>
</protein>
<reference evidence="1" key="1">
    <citation type="submission" date="2016-10" db="EMBL/GenBank/DDBJ databases">
        <authorList>
            <person name="Benchimol M."/>
            <person name="Almeida L.G."/>
            <person name="Vasconcelos A.T."/>
            <person name="Perreira-Neves A."/>
            <person name="Rosa I.A."/>
            <person name="Tasca T."/>
            <person name="Bogo M.R."/>
            <person name="de Souza W."/>
        </authorList>
    </citation>
    <scope>NUCLEOTIDE SEQUENCE [LARGE SCALE GENOMIC DNA]</scope>
    <source>
        <strain evidence="1">K</strain>
    </source>
</reference>
<keyword evidence="2" id="KW-1185">Reference proteome</keyword>
<proteinExistence type="predicted"/>
<dbReference type="EMBL" id="MLAK01000998">
    <property type="protein sequence ID" value="OHS99579.1"/>
    <property type="molecule type" value="Genomic_DNA"/>
</dbReference>
<dbReference type="AlphaFoldDB" id="A0A1J4JPX9"/>
<dbReference type="OrthoDB" id="19132at2759"/>
<organism evidence="1 2">
    <name type="scientific">Tritrichomonas foetus</name>
    <dbReference type="NCBI Taxonomy" id="1144522"/>
    <lineage>
        <taxon>Eukaryota</taxon>
        <taxon>Metamonada</taxon>
        <taxon>Parabasalia</taxon>
        <taxon>Tritrichomonadida</taxon>
        <taxon>Tritrichomonadidae</taxon>
        <taxon>Tritrichomonas</taxon>
    </lineage>
</organism>
<accession>A0A1J4JPX9</accession>
<name>A0A1J4JPX9_9EUKA</name>
<evidence type="ECO:0000313" key="2">
    <source>
        <dbReference type="Proteomes" id="UP000179807"/>
    </source>
</evidence>
<dbReference type="SUPFAM" id="SSF49785">
    <property type="entry name" value="Galactose-binding domain-like"/>
    <property type="match status" value="1"/>
</dbReference>
<dbReference type="GeneID" id="94844085"/>
<dbReference type="RefSeq" id="XP_068352716.1">
    <property type="nucleotide sequence ID" value="XM_068509381.1"/>
</dbReference>
<gene>
    <name evidence="1" type="ORF">TRFO_33950</name>
</gene>
<comment type="caution">
    <text evidence="1">The sequence shown here is derived from an EMBL/GenBank/DDBJ whole genome shotgun (WGS) entry which is preliminary data.</text>
</comment>
<evidence type="ECO:0000313" key="1">
    <source>
        <dbReference type="EMBL" id="OHS99579.1"/>
    </source>
</evidence>